<feature type="region of interest" description="Disordered" evidence="1">
    <location>
        <begin position="158"/>
        <end position="227"/>
    </location>
</feature>
<name>A0A0B2V021_TOXCA</name>
<protein>
    <submittedName>
        <fullName evidence="3">Uncharacterized protein</fullName>
    </submittedName>
</protein>
<evidence type="ECO:0000313" key="3">
    <source>
        <dbReference type="EMBL" id="KHN75098.1"/>
    </source>
</evidence>
<feature type="compositionally biased region" description="Basic and acidic residues" evidence="1">
    <location>
        <begin position="189"/>
        <end position="205"/>
    </location>
</feature>
<evidence type="ECO:0000313" key="4">
    <source>
        <dbReference type="Proteomes" id="UP000031036"/>
    </source>
</evidence>
<feature type="compositionally biased region" description="Low complexity" evidence="1">
    <location>
        <begin position="163"/>
        <end position="174"/>
    </location>
</feature>
<comment type="caution">
    <text evidence="3">The sequence shown here is derived from an EMBL/GenBank/DDBJ whole genome shotgun (WGS) entry which is preliminary data.</text>
</comment>
<evidence type="ECO:0000256" key="2">
    <source>
        <dbReference type="SAM" id="Phobius"/>
    </source>
</evidence>
<gene>
    <name evidence="3" type="ORF">Tcan_16264</name>
</gene>
<keyword evidence="2" id="KW-1133">Transmembrane helix</keyword>
<sequence length="292" mass="32710">MSKMYFVVSELVDLASKVGVFISSELSVLPPYFVNGSFGPRYTENSGLLSVYKVPLHKEALSRSRIRKSFLQGDHRSQFGLRILRHSPDEMPCPSLALEYRPTPQLMAILVFMVAPLSYLVGRLVLSMFWLLARVMRMMFYQVVNCLYVDITGSTFLEEDTSPSKAPSSPSTSTDEGECQQSDENGELASDKEDAVDNDEIRASTDHPIPATIGREPAQVHSQSNVRSSAHQIPFLIVTSTSEDRRYLKSQRKGREANELKTTAVIQVTCNGQVERRKAAKQQGSYHEAFVH</sequence>
<dbReference type="OrthoDB" id="5838996at2759"/>
<keyword evidence="4" id="KW-1185">Reference proteome</keyword>
<dbReference type="Proteomes" id="UP000031036">
    <property type="component" value="Unassembled WGS sequence"/>
</dbReference>
<reference evidence="3 4" key="1">
    <citation type="submission" date="2014-11" db="EMBL/GenBank/DDBJ databases">
        <title>Genetic blueprint of the zoonotic pathogen Toxocara canis.</title>
        <authorList>
            <person name="Zhu X.-Q."/>
            <person name="Korhonen P.K."/>
            <person name="Cai H."/>
            <person name="Young N.D."/>
            <person name="Nejsum P."/>
            <person name="von Samson-Himmelstjerna G."/>
            <person name="Boag P.R."/>
            <person name="Tan P."/>
            <person name="Li Q."/>
            <person name="Min J."/>
            <person name="Yang Y."/>
            <person name="Wang X."/>
            <person name="Fang X."/>
            <person name="Hall R.S."/>
            <person name="Hofmann A."/>
            <person name="Sternberg P.W."/>
            <person name="Jex A.R."/>
            <person name="Gasser R.B."/>
        </authorList>
    </citation>
    <scope>NUCLEOTIDE SEQUENCE [LARGE SCALE GENOMIC DNA]</scope>
    <source>
        <strain evidence="3">PN_DK_2014</strain>
    </source>
</reference>
<proteinExistence type="predicted"/>
<dbReference type="AlphaFoldDB" id="A0A0B2V021"/>
<accession>A0A0B2V021</accession>
<feature type="transmembrane region" description="Helical" evidence="2">
    <location>
        <begin position="106"/>
        <end position="132"/>
    </location>
</feature>
<organism evidence="3 4">
    <name type="scientific">Toxocara canis</name>
    <name type="common">Canine roundworm</name>
    <dbReference type="NCBI Taxonomy" id="6265"/>
    <lineage>
        <taxon>Eukaryota</taxon>
        <taxon>Metazoa</taxon>
        <taxon>Ecdysozoa</taxon>
        <taxon>Nematoda</taxon>
        <taxon>Chromadorea</taxon>
        <taxon>Rhabditida</taxon>
        <taxon>Spirurina</taxon>
        <taxon>Ascaridomorpha</taxon>
        <taxon>Ascaridoidea</taxon>
        <taxon>Toxocaridae</taxon>
        <taxon>Toxocara</taxon>
    </lineage>
</organism>
<evidence type="ECO:0000256" key="1">
    <source>
        <dbReference type="SAM" id="MobiDB-lite"/>
    </source>
</evidence>
<keyword evidence="2" id="KW-0472">Membrane</keyword>
<dbReference type="EMBL" id="JPKZ01002783">
    <property type="protein sequence ID" value="KHN75098.1"/>
    <property type="molecule type" value="Genomic_DNA"/>
</dbReference>
<keyword evidence="2" id="KW-0812">Transmembrane</keyword>